<evidence type="ECO:0000313" key="3">
    <source>
        <dbReference type="Proteomes" id="UP001596022"/>
    </source>
</evidence>
<dbReference type="Gene3D" id="3.60.70.12">
    <property type="entry name" value="L-amino peptidase D-ALA esterase/amidase"/>
    <property type="match status" value="1"/>
</dbReference>
<evidence type="ECO:0000256" key="1">
    <source>
        <dbReference type="ARBA" id="ARBA00007068"/>
    </source>
</evidence>
<comment type="similarity">
    <text evidence="1">Belongs to the peptidase S58 family.</text>
</comment>
<organism evidence="2 3">
    <name type="scientific">Camelliibacillus cellulosilyticus</name>
    <dbReference type="NCBI Taxonomy" id="2174486"/>
    <lineage>
        <taxon>Bacteria</taxon>
        <taxon>Bacillati</taxon>
        <taxon>Bacillota</taxon>
        <taxon>Bacilli</taxon>
        <taxon>Bacillales</taxon>
        <taxon>Sporolactobacillaceae</taxon>
        <taxon>Camelliibacillus</taxon>
    </lineage>
</organism>
<dbReference type="CDD" id="cd02253">
    <property type="entry name" value="DmpA"/>
    <property type="match status" value="1"/>
</dbReference>
<dbReference type="SUPFAM" id="SSF56266">
    <property type="entry name" value="DmpA/ArgJ-like"/>
    <property type="match status" value="1"/>
</dbReference>
<name>A0ABV9GRM5_9BACL</name>
<keyword evidence="3" id="KW-1185">Reference proteome</keyword>
<comment type="caution">
    <text evidence="2">The sequence shown here is derived from an EMBL/GenBank/DDBJ whole genome shotgun (WGS) entry which is preliminary data.</text>
</comment>
<accession>A0ABV9GRM5</accession>
<dbReference type="PANTHER" id="PTHR36512">
    <property type="entry name" value="D-AMINOPEPTIDASE"/>
    <property type="match status" value="1"/>
</dbReference>
<dbReference type="RefSeq" id="WP_376846925.1">
    <property type="nucleotide sequence ID" value="NZ_JBHSFW010000012.1"/>
</dbReference>
<proteinExistence type="inferred from homology"/>
<dbReference type="Pfam" id="PF03576">
    <property type="entry name" value="Peptidase_S58"/>
    <property type="match status" value="1"/>
</dbReference>
<evidence type="ECO:0000313" key="2">
    <source>
        <dbReference type="EMBL" id="MFC4619834.1"/>
    </source>
</evidence>
<reference evidence="3" key="1">
    <citation type="journal article" date="2019" name="Int. J. Syst. Evol. Microbiol.">
        <title>The Global Catalogue of Microorganisms (GCM) 10K type strain sequencing project: providing services to taxonomists for standard genome sequencing and annotation.</title>
        <authorList>
            <consortium name="The Broad Institute Genomics Platform"/>
            <consortium name="The Broad Institute Genome Sequencing Center for Infectious Disease"/>
            <person name="Wu L."/>
            <person name="Ma J."/>
        </authorList>
    </citation>
    <scope>NUCLEOTIDE SEQUENCE [LARGE SCALE GENOMIC DNA]</scope>
    <source>
        <strain evidence="3">CGMCC 1.16306</strain>
    </source>
</reference>
<dbReference type="PANTHER" id="PTHR36512:SF3">
    <property type="entry name" value="BLR5678 PROTEIN"/>
    <property type="match status" value="1"/>
</dbReference>
<dbReference type="Proteomes" id="UP001596022">
    <property type="component" value="Unassembled WGS sequence"/>
</dbReference>
<sequence length="350" mass="37358">MNRQKRIRDYGVTIGTLKTGDQNAITDVPGVTVGHATINDGDTQTGVTAVIPHKGNLFREKVVAASHVFNGYGKTVGTIQINELGTIETPILLTNTLSVGAVSHALTRYMLDQNPEIGREAGTVNPIVCECNDMYINDIRADAVKQEHVLDALQSASETFYEGAVGAGRGMVCFGLKGGIGSASRKMSFSFGNYTLGILVLANFGRLSDFTLAGRHIGPEIMERKESLLSNHMKPEKGSIIIIVATDLPVTHRQLVRIIKRTGIGLARTGSVMGNGSGDVVIGFTTHRPSVSGDKQTIASLTDDAIDQAFYAAVEGTEEAILNALATAETTIGRDSHIVYGLSEFIKDIL</sequence>
<dbReference type="InterPro" id="IPR016117">
    <property type="entry name" value="ArgJ-like_dom_sf"/>
</dbReference>
<gene>
    <name evidence="2" type="ORF">ACFO4N_14065</name>
</gene>
<dbReference type="EMBL" id="JBHSFW010000012">
    <property type="protein sequence ID" value="MFC4619834.1"/>
    <property type="molecule type" value="Genomic_DNA"/>
</dbReference>
<dbReference type="InterPro" id="IPR005321">
    <property type="entry name" value="Peptidase_S58_DmpA"/>
</dbReference>
<protein>
    <submittedName>
        <fullName evidence="2">P1 family peptidase</fullName>
    </submittedName>
</protein>